<organism evidence="1 2">
    <name type="scientific">Methylacidiphilum kamchatkense Kam1</name>
    <dbReference type="NCBI Taxonomy" id="1202785"/>
    <lineage>
        <taxon>Bacteria</taxon>
        <taxon>Pseudomonadati</taxon>
        <taxon>Verrucomicrobiota</taxon>
        <taxon>Methylacidiphilae</taxon>
        <taxon>Methylacidiphilales</taxon>
        <taxon>Methylacidiphilaceae</taxon>
        <taxon>Methylacidiphilum (ex Ratnadevi et al. 2023)</taxon>
    </lineage>
</organism>
<dbReference type="RefSeq" id="WP_039722220.1">
    <property type="nucleotide sequence ID" value="NZ_CP037899.1"/>
</dbReference>
<proteinExistence type="predicted"/>
<gene>
    <name evidence="1" type="ORF">A946_11055</name>
</gene>
<protein>
    <submittedName>
        <fullName evidence="1">Uncharacterized protein</fullName>
    </submittedName>
</protein>
<evidence type="ECO:0000313" key="1">
    <source>
        <dbReference type="EMBL" id="KIE57845.1"/>
    </source>
</evidence>
<name>A0ABR4ZV03_9BACT</name>
<comment type="caution">
    <text evidence="1">The sequence shown here is derived from an EMBL/GenBank/DDBJ whole genome shotgun (WGS) entry which is preliminary data.</text>
</comment>
<keyword evidence="2" id="KW-1185">Reference proteome</keyword>
<evidence type="ECO:0000313" key="2">
    <source>
        <dbReference type="Proteomes" id="UP000031594"/>
    </source>
</evidence>
<sequence length="277" mass="32527">MPLKTPLLLFSLSAALLLWPYTLFSQSSSNTFSYTFLFMDGKTKEELSLKIHPPYFRIDRPKDLFSIIYNEREDSFVGLEHRDGRYWKFSWPQIQKAVQKTKESSYKIKTDPFTDPIEQSIEDILNPPLSTHYGRFEPFNPPPQIPWEKRSETRSSPYGELSQWIANNTQTQSVCWLGSFSASEMQDWDQSISTLRKVCQILSFLLGEYAWPPKALDLWSSLPKNLGIPVETYWTQDNKSMQLFLIRKEVLSNTIWIEPPKNYMVEELPLLEEYKNE</sequence>
<dbReference type="EMBL" id="JQNX01000010">
    <property type="protein sequence ID" value="KIE57845.1"/>
    <property type="molecule type" value="Genomic_DNA"/>
</dbReference>
<accession>A0ABR4ZV03</accession>
<reference evidence="1 2" key="1">
    <citation type="submission" date="2014-08" db="EMBL/GenBank/DDBJ databases">
        <title>Methylacidiphilum kamchatkense strain Kam1 draft genome sequence.</title>
        <authorList>
            <person name="Birkeland N.-K."/>
            <person name="Erikstad H.A."/>
        </authorList>
    </citation>
    <scope>NUCLEOTIDE SEQUENCE [LARGE SCALE GENOMIC DNA]</scope>
    <source>
        <strain evidence="1 2">Kam1</strain>
    </source>
</reference>
<dbReference type="Proteomes" id="UP000031594">
    <property type="component" value="Unassembled WGS sequence"/>
</dbReference>